<evidence type="ECO:0000313" key="1">
    <source>
        <dbReference type="EMBL" id="AXB41286.1"/>
    </source>
</evidence>
<proteinExistence type="predicted"/>
<dbReference type="EMBL" id="CP015163">
    <property type="protein sequence ID" value="AXB41286.1"/>
    <property type="molecule type" value="Genomic_DNA"/>
</dbReference>
<accession>A0A344KZR2</accession>
<reference evidence="1 2" key="1">
    <citation type="submission" date="2016-04" db="EMBL/GenBank/DDBJ databases">
        <title>Complete genome sequence and analysis of deep-sea sediment isolate, Amycolatopsis sp. WP1.</title>
        <authorList>
            <person name="Wang H."/>
            <person name="Chen S."/>
            <person name="Wu Q."/>
        </authorList>
    </citation>
    <scope>NUCLEOTIDE SEQUENCE [LARGE SCALE GENOMIC DNA]</scope>
    <source>
        <strain evidence="1 2">WP1</strain>
    </source>
</reference>
<dbReference type="Proteomes" id="UP000250434">
    <property type="component" value="Chromosome"/>
</dbReference>
<organism evidence="1 2">
    <name type="scientific">Amycolatopsis albispora</name>
    <dbReference type="NCBI Taxonomy" id="1804986"/>
    <lineage>
        <taxon>Bacteria</taxon>
        <taxon>Bacillati</taxon>
        <taxon>Actinomycetota</taxon>
        <taxon>Actinomycetes</taxon>
        <taxon>Pseudonocardiales</taxon>
        <taxon>Pseudonocardiaceae</taxon>
        <taxon>Amycolatopsis</taxon>
    </lineage>
</organism>
<dbReference type="KEGG" id="aab:A4R43_01100"/>
<protein>
    <submittedName>
        <fullName evidence="1">Uncharacterized protein</fullName>
    </submittedName>
</protein>
<dbReference type="OrthoDB" id="3700990at2"/>
<keyword evidence="2" id="KW-1185">Reference proteome</keyword>
<name>A0A344KZR2_9PSEU</name>
<dbReference type="AlphaFoldDB" id="A0A344KZR2"/>
<evidence type="ECO:0000313" key="2">
    <source>
        <dbReference type="Proteomes" id="UP000250434"/>
    </source>
</evidence>
<sequence length="59" mass="6447">MRIDGTVVFADGRTHLVRIFPGGFHQYAATAEQWRDAEAALKALATAFAAVVNEKDDAR</sequence>
<gene>
    <name evidence="1" type="ORF">A4R43_01100</name>
</gene>